<name>A0A857D3G6_MICAE</name>
<dbReference type="Pfam" id="PF13650">
    <property type="entry name" value="Asp_protease_2"/>
    <property type="match status" value="2"/>
</dbReference>
<accession>A0A857D3G6</accession>
<evidence type="ECO:0008006" key="3">
    <source>
        <dbReference type="Google" id="ProtNLM"/>
    </source>
</evidence>
<dbReference type="AlphaFoldDB" id="A0A857D3G6"/>
<organism evidence="1 2">
    <name type="scientific">Microcystis aeruginosa FD4</name>
    <dbReference type="NCBI Taxonomy" id="2686288"/>
    <lineage>
        <taxon>Bacteria</taxon>
        <taxon>Bacillati</taxon>
        <taxon>Cyanobacteriota</taxon>
        <taxon>Cyanophyceae</taxon>
        <taxon>Oscillatoriophycideae</taxon>
        <taxon>Chroococcales</taxon>
        <taxon>Microcystaceae</taxon>
        <taxon>Microcystis</taxon>
    </lineage>
</organism>
<dbReference type="Gene3D" id="2.40.70.10">
    <property type="entry name" value="Acid Proteases"/>
    <property type="match status" value="2"/>
</dbReference>
<dbReference type="InterPro" id="IPR021109">
    <property type="entry name" value="Peptidase_aspartic_dom_sf"/>
</dbReference>
<reference evidence="1 2" key="1">
    <citation type="submission" date="2019-12" db="EMBL/GenBank/DDBJ databases">
        <title>Complete genome sequence of Microcystis aeruginosa strain FD4.</title>
        <authorList>
            <person name="Urakawa H."/>
        </authorList>
    </citation>
    <scope>NUCLEOTIDE SEQUENCE [LARGE SCALE GENOMIC DNA]</scope>
    <source>
        <strain evidence="1 2">FD4</strain>
    </source>
</reference>
<dbReference type="Proteomes" id="UP000438345">
    <property type="component" value="Chromosome"/>
</dbReference>
<protein>
    <recommendedName>
        <fullName evidence="3">PEP-CTERM sorting domain-containing protein</fullName>
    </recommendedName>
</protein>
<dbReference type="SUPFAM" id="SSF50630">
    <property type="entry name" value="Acid proteases"/>
    <property type="match status" value="1"/>
</dbReference>
<gene>
    <name evidence="1" type="ORF">GQR42_09255</name>
</gene>
<proteinExistence type="predicted"/>
<dbReference type="EMBL" id="CP046973">
    <property type="protein sequence ID" value="QGZ89720.1"/>
    <property type="molecule type" value="Genomic_DNA"/>
</dbReference>
<sequence>MNPSTKVIEKIIEGVGLVSLTIATTIGFHVNPANAYLINTSGETNTFSTVEVPLNGKNFKFIIDTSLDYSSITPEVANEVGLTPTGTSQALFTYGQSIRGEVFTGASILINPLTIPIDFNVADLSLPAGVQGMLGNEFFIGNTTVIDIDNLLLTINPDIVLEQLPSGHLVGTIKVQGGKGMKDVKFIIDPGAGWGSTITPELATELGLTSTGKETKVGGAASGTAPIVQGTLDDIGTITFVQTTPNNFPKGIAGLLGANAVGLLDIDKKTATIRNKDNELKKILNLEFFTVKVPEPTSNLSLLALGTLGAASTLKRKLKPSKASEKEITKVS</sequence>
<evidence type="ECO:0000313" key="1">
    <source>
        <dbReference type="EMBL" id="QGZ89720.1"/>
    </source>
</evidence>
<evidence type="ECO:0000313" key="2">
    <source>
        <dbReference type="Proteomes" id="UP000438345"/>
    </source>
</evidence>
<dbReference type="RefSeq" id="WP_158199741.1">
    <property type="nucleotide sequence ID" value="NZ_CP046973.1"/>
</dbReference>